<dbReference type="GO" id="GO:0016757">
    <property type="term" value="F:glycosyltransferase activity"/>
    <property type="evidence" value="ECO:0007669"/>
    <property type="project" value="InterPro"/>
</dbReference>
<name>A0A249KF15_9ACTN</name>
<dbReference type="EMBL" id="CP016773">
    <property type="protein sequence ID" value="ASY15367.1"/>
    <property type="molecule type" value="Genomic_DNA"/>
</dbReference>
<evidence type="ECO:0000313" key="3">
    <source>
        <dbReference type="Proteomes" id="UP000217215"/>
    </source>
</evidence>
<gene>
    <name evidence="2" type="ORF">A1sIA56_00180</name>
</gene>
<proteinExistence type="predicted"/>
<dbReference type="InterPro" id="IPR049625">
    <property type="entry name" value="Glyco_transf_61_cat"/>
</dbReference>
<protein>
    <submittedName>
        <fullName evidence="2">DUF563 domain-containing protein</fullName>
    </submittedName>
</protein>
<keyword evidence="3" id="KW-1185">Reference proteome</keyword>
<feature type="domain" description="Glycosyltransferase 61 catalytic" evidence="1">
    <location>
        <begin position="235"/>
        <end position="418"/>
    </location>
</feature>
<organism evidence="2 3">
    <name type="scientific">Candidatus Planktophila sulfonica</name>
    <dbReference type="NCBI Taxonomy" id="1884904"/>
    <lineage>
        <taxon>Bacteria</taxon>
        <taxon>Bacillati</taxon>
        <taxon>Actinomycetota</taxon>
        <taxon>Actinomycetes</taxon>
        <taxon>Candidatus Nanopelagicales</taxon>
        <taxon>Candidatus Nanopelagicaceae</taxon>
        <taxon>Candidatus Planktophila</taxon>
    </lineage>
</organism>
<reference evidence="2 3" key="1">
    <citation type="submission" date="2016-07" db="EMBL/GenBank/DDBJ databases">
        <title>High microdiversification within the ubiquitous acI lineage of Actinobacteria.</title>
        <authorList>
            <person name="Neuenschwander S.M."/>
            <person name="Salcher M."/>
            <person name="Ghai R."/>
            <person name="Pernthaler J."/>
        </authorList>
    </citation>
    <scope>NUCLEOTIDE SEQUENCE [LARGE SCALE GENOMIC DNA]</scope>
    <source>
        <strain evidence="2">MMS-IA-56</strain>
    </source>
</reference>
<evidence type="ECO:0000259" key="1">
    <source>
        <dbReference type="Pfam" id="PF04577"/>
    </source>
</evidence>
<dbReference type="AlphaFoldDB" id="A0A249KF15"/>
<sequence>MLAVTKITELIFSRKWAKFTLRYGLPLDLRNNESLELNISDFNCAYVSREVARFGFPTNEIGNTLEYELSRNWKKYNLLFTRGRLKLQSIEIPSPKSKPLVHIPEIPDLIDKYLPGNYLTGFLGVPKKETVTSFERVKFCGSVHLNSEKRLKENYFENWSFLELFESTVIHGKIAFSDGKFYTGDDTKVPSFGSSFNSWPGFLYQRIDNTYVTEAKYPVEPGLGEAFMLGGTKNWMHFVIEDLSRLFIFDSLDLSNEIPLLVSSELGLQILESIKALTSRPIILLEPNSYLKVKKLHVLQFNNPLFSTMAGDQEAGLVLFNAELLHQARGLLSIQSERSRRYPSRVLIRREAGLFRPLINASQVQQTLETSFGFESYYLSDLSLQEISSIFSAAEIVVGEYGAGLANIIFCAPGCKILELRGELESGAREYQVLAQALGLDHSFVMGRNRLISRFGISRGPYKIQLGSIVSLLNE</sequence>
<dbReference type="KEGG" id="psuf:A1sIA56_00180"/>
<accession>A0A249KF15</accession>
<evidence type="ECO:0000313" key="2">
    <source>
        <dbReference type="EMBL" id="ASY15367.1"/>
    </source>
</evidence>
<dbReference type="Pfam" id="PF04577">
    <property type="entry name" value="Glyco_transf_61"/>
    <property type="match status" value="1"/>
</dbReference>
<dbReference type="Proteomes" id="UP000217215">
    <property type="component" value="Chromosome"/>
</dbReference>